<sequence length="471" mass="52359">MFAKNLEHLLIELCRKSDFSSLTDVIDIAQRFDALRGCAKLPRHREHRAKHLSPREISFAVLGLIPSRPGWAGQGATALANLRCAGGSAAAFRGMTTLLETIELVLTDDTARESLVSVWISAAEDGVNSNGMAWLAYQDGTERRHVRYVSSMAVSLLQTGAEESIDRDVFFAPASRCLVFNKRFFRLIADAESKSILFPTEPVGDGSEYDAEEALRARYKALRVTNRSRFLNVGIETQATWPSEETLVKFGDHHLVLMPRTAENAQSIHVDLAENRITIEQARTVINHFLSAIAWSDDQFAIAHSGWAGNPVPVGVPKRSRSVSSAKVWFNEHTYPSSNDSRLALALYREGRNAEEASLVGYAVLSYFKVIEIKNQTGEKARKWISKNFFAVVEEGKADLQIQHFMEGCGGELPADYIYKACRVAVAHASTAQPSNADQFDETRRLYSAAYVIRLLARHMITRDLGVPTLL</sequence>
<accession>A0ABU0YQS2</accession>
<dbReference type="EMBL" id="JAUYVI010000005">
    <property type="protein sequence ID" value="MDQ7249552.1"/>
    <property type="molecule type" value="Genomic_DNA"/>
</dbReference>
<dbReference type="InterPro" id="IPR035383">
    <property type="entry name" value="MauJ"/>
</dbReference>
<evidence type="ECO:0000313" key="1">
    <source>
        <dbReference type="EMBL" id="MDQ7249552.1"/>
    </source>
</evidence>
<dbReference type="Proteomes" id="UP001230156">
    <property type="component" value="Unassembled WGS sequence"/>
</dbReference>
<evidence type="ECO:0000313" key="2">
    <source>
        <dbReference type="Proteomes" id="UP001230156"/>
    </source>
</evidence>
<dbReference type="Pfam" id="PF17419">
    <property type="entry name" value="MauJ"/>
    <property type="match status" value="1"/>
</dbReference>
<evidence type="ECO:0008006" key="3">
    <source>
        <dbReference type="Google" id="ProtNLM"/>
    </source>
</evidence>
<comment type="caution">
    <text evidence="1">The sequence shown here is derived from an EMBL/GenBank/DDBJ whole genome shotgun (WGS) entry which is preliminary data.</text>
</comment>
<proteinExistence type="predicted"/>
<protein>
    <recommendedName>
        <fullName evidence="3">Apea-like HEPN domain-containing protein</fullName>
    </recommendedName>
</protein>
<reference evidence="2" key="1">
    <citation type="submission" date="2023-08" db="EMBL/GenBank/DDBJ databases">
        <title>Rhodospirillaceae gen. nov., a novel taxon isolated from the Yangtze River Yuezi River estuary sludge.</title>
        <authorList>
            <person name="Ruan L."/>
        </authorList>
    </citation>
    <scope>NUCLEOTIDE SEQUENCE [LARGE SCALE GENOMIC DNA]</scope>
    <source>
        <strain evidence="2">R-7</strain>
    </source>
</reference>
<dbReference type="RefSeq" id="WP_379957636.1">
    <property type="nucleotide sequence ID" value="NZ_JAUYVI010000005.1"/>
</dbReference>
<organism evidence="1 2">
    <name type="scientific">Dongia sedimenti</name>
    <dbReference type="NCBI Taxonomy" id="3064282"/>
    <lineage>
        <taxon>Bacteria</taxon>
        <taxon>Pseudomonadati</taxon>
        <taxon>Pseudomonadota</taxon>
        <taxon>Alphaproteobacteria</taxon>
        <taxon>Rhodospirillales</taxon>
        <taxon>Dongiaceae</taxon>
        <taxon>Dongia</taxon>
    </lineage>
</organism>
<keyword evidence="2" id="KW-1185">Reference proteome</keyword>
<gene>
    <name evidence="1" type="ORF">Q8A70_17825</name>
</gene>
<name>A0ABU0YQS2_9PROT</name>